<evidence type="ECO:0000313" key="3">
    <source>
        <dbReference type="Proteomes" id="UP000595917"/>
    </source>
</evidence>
<dbReference type="InterPro" id="IPR010093">
    <property type="entry name" value="SinI_DNA-bd"/>
</dbReference>
<dbReference type="Proteomes" id="UP000595917">
    <property type="component" value="Chromosome"/>
</dbReference>
<reference evidence="2" key="1">
    <citation type="submission" date="2021-01" db="EMBL/GenBank/DDBJ databases">
        <title>Description of Breznakiella homolactica.</title>
        <authorList>
            <person name="Song Y."/>
            <person name="Brune A."/>
        </authorList>
    </citation>
    <scope>NUCLEOTIDE SEQUENCE</scope>
    <source>
        <strain evidence="2">RmG30</strain>
    </source>
</reference>
<organism evidence="2 3">
    <name type="scientific">Breznakiella homolactica</name>
    <dbReference type="NCBI Taxonomy" id="2798577"/>
    <lineage>
        <taxon>Bacteria</taxon>
        <taxon>Pseudomonadati</taxon>
        <taxon>Spirochaetota</taxon>
        <taxon>Spirochaetia</taxon>
        <taxon>Spirochaetales</taxon>
        <taxon>Breznakiellaceae</taxon>
        <taxon>Breznakiella</taxon>
    </lineage>
</organism>
<dbReference type="EMBL" id="CP067089">
    <property type="protein sequence ID" value="QQO10112.1"/>
    <property type="molecule type" value="Genomic_DNA"/>
</dbReference>
<dbReference type="RefSeq" id="WP_215627416.1">
    <property type="nucleotide sequence ID" value="NZ_CP067089.2"/>
</dbReference>
<proteinExistence type="predicted"/>
<dbReference type="InterPro" id="IPR041657">
    <property type="entry name" value="HTH_17"/>
</dbReference>
<sequence>MLEERTLSELTENLPAILTIKDTASFLNCSSLTVRRLIRENALRAYQIPEDRNQWNISRHDFLDYLSRHSNL</sequence>
<keyword evidence="3" id="KW-1185">Reference proteome</keyword>
<feature type="domain" description="Helix-turn-helix" evidence="1">
    <location>
        <begin position="18"/>
        <end position="69"/>
    </location>
</feature>
<dbReference type="AlphaFoldDB" id="A0A7T8BB26"/>
<gene>
    <name evidence="2" type="ORF">JFL75_04115</name>
</gene>
<evidence type="ECO:0000259" key="1">
    <source>
        <dbReference type="Pfam" id="PF12728"/>
    </source>
</evidence>
<dbReference type="NCBIfam" id="TIGR01764">
    <property type="entry name" value="excise"/>
    <property type="match status" value="1"/>
</dbReference>
<dbReference type="Pfam" id="PF12728">
    <property type="entry name" value="HTH_17"/>
    <property type="match status" value="1"/>
</dbReference>
<evidence type="ECO:0000313" key="2">
    <source>
        <dbReference type="EMBL" id="QQO10112.1"/>
    </source>
</evidence>
<name>A0A7T8BB26_9SPIR</name>
<accession>A0A7T8BB26</accession>
<dbReference type="KEGG" id="bhc:JFL75_04115"/>
<dbReference type="GO" id="GO:0003677">
    <property type="term" value="F:DNA binding"/>
    <property type="evidence" value="ECO:0007669"/>
    <property type="project" value="InterPro"/>
</dbReference>
<protein>
    <submittedName>
        <fullName evidence="2">Helix-turn-helix domain-containing protein</fullName>
    </submittedName>
</protein>